<dbReference type="AlphaFoldDB" id="W9SG68"/>
<keyword evidence="7" id="KW-1185">Reference proteome</keyword>
<accession>W9SG68</accession>
<evidence type="ECO:0000256" key="1">
    <source>
        <dbReference type="ARBA" id="ARBA00004651"/>
    </source>
</evidence>
<dbReference type="PANTHER" id="PTHR30509:SF34">
    <property type="entry name" value="F3L24.34 PROTEIN"/>
    <property type="match status" value="1"/>
</dbReference>
<keyword evidence="2" id="KW-1003">Cell membrane</keyword>
<dbReference type="GO" id="GO:0005886">
    <property type="term" value="C:plasma membrane"/>
    <property type="evidence" value="ECO:0007669"/>
    <property type="project" value="UniProtKB-SubCell"/>
</dbReference>
<keyword evidence="5" id="KW-0472">Membrane</keyword>
<name>W9SG68_9ROSA</name>
<evidence type="ECO:0000313" key="6">
    <source>
        <dbReference type="EMBL" id="EXC31013.1"/>
    </source>
</evidence>
<dbReference type="PANTHER" id="PTHR30509">
    <property type="entry name" value="P-HYDROXYBENZOIC ACID EFFLUX PUMP SUBUNIT-RELATED"/>
    <property type="match status" value="1"/>
</dbReference>
<evidence type="ECO:0000313" key="7">
    <source>
        <dbReference type="Proteomes" id="UP000030645"/>
    </source>
</evidence>
<proteinExistence type="predicted"/>
<keyword evidence="3" id="KW-0812">Transmembrane</keyword>
<gene>
    <name evidence="6" type="ORF">L484_021315</name>
</gene>
<evidence type="ECO:0000256" key="2">
    <source>
        <dbReference type="ARBA" id="ARBA00022475"/>
    </source>
</evidence>
<reference evidence="7" key="1">
    <citation type="submission" date="2013-01" db="EMBL/GenBank/DDBJ databases">
        <title>Draft Genome Sequence of a Mulberry Tree, Morus notabilis C.K. Schneid.</title>
        <authorList>
            <person name="He N."/>
            <person name="Zhao S."/>
        </authorList>
    </citation>
    <scope>NUCLEOTIDE SEQUENCE</scope>
</reference>
<evidence type="ECO:0000256" key="5">
    <source>
        <dbReference type="ARBA" id="ARBA00023136"/>
    </source>
</evidence>
<organism evidence="6 7">
    <name type="scientific">Morus notabilis</name>
    <dbReference type="NCBI Taxonomy" id="981085"/>
    <lineage>
        <taxon>Eukaryota</taxon>
        <taxon>Viridiplantae</taxon>
        <taxon>Streptophyta</taxon>
        <taxon>Embryophyta</taxon>
        <taxon>Tracheophyta</taxon>
        <taxon>Spermatophyta</taxon>
        <taxon>Magnoliopsida</taxon>
        <taxon>eudicotyledons</taxon>
        <taxon>Gunneridae</taxon>
        <taxon>Pentapetalae</taxon>
        <taxon>rosids</taxon>
        <taxon>fabids</taxon>
        <taxon>Rosales</taxon>
        <taxon>Moraceae</taxon>
        <taxon>Moreae</taxon>
        <taxon>Morus</taxon>
    </lineage>
</organism>
<evidence type="ECO:0000256" key="4">
    <source>
        <dbReference type="ARBA" id="ARBA00022989"/>
    </source>
</evidence>
<dbReference type="Proteomes" id="UP000030645">
    <property type="component" value="Unassembled WGS sequence"/>
</dbReference>
<evidence type="ECO:0000256" key="3">
    <source>
        <dbReference type="ARBA" id="ARBA00022692"/>
    </source>
</evidence>
<sequence>MLQRGRVEAISAQDNTTARELLSQEKCISKEGAKLLKSVKENLGPKRHYAQSLEIVSKDEHFIRRRGYSQVPTSNRAGKWVRYRENLPNRDSPDPILTPTMQGGMAWERPQVKLNWKELGEKQQVTEMPMKGMEIALSFSSTYPISIIDEKFKQVLEISKVQIGLKLEHAKCFVPLDTTTAPEGKRETSEENLWTPQTSSIVPENLPGLFLLYCMEFLQDDPPIISNFDKSPKLNSKGSKEKLNSFERAFSLDLAVLFGLIYNKENGHRTDRQLQSVLCRDGRPPSQLQMLGHKEHQWGPRSMEFCVSSFSKGFHI</sequence>
<dbReference type="STRING" id="981085.W9SG68"/>
<protein>
    <submittedName>
        <fullName evidence="6">Uncharacterized protein</fullName>
    </submittedName>
</protein>
<dbReference type="EMBL" id="KE346220">
    <property type="protein sequence ID" value="EXC31013.1"/>
    <property type="molecule type" value="Genomic_DNA"/>
</dbReference>
<comment type="subcellular location">
    <subcellularLocation>
        <location evidence="1">Cell membrane</location>
        <topology evidence="1">Multi-pass membrane protein</topology>
    </subcellularLocation>
</comment>
<keyword evidence="4" id="KW-1133">Transmembrane helix</keyword>